<dbReference type="GeneID" id="103583618"/>
<organism evidence="2 3">
    <name type="scientific">Galeopterus variegatus</name>
    <name type="common">Malayan flying lemur</name>
    <name type="synonym">Cynocephalus variegatus</name>
    <dbReference type="NCBI Taxonomy" id="482537"/>
    <lineage>
        <taxon>Eukaryota</taxon>
        <taxon>Metazoa</taxon>
        <taxon>Chordata</taxon>
        <taxon>Craniata</taxon>
        <taxon>Vertebrata</taxon>
        <taxon>Euteleostomi</taxon>
        <taxon>Mammalia</taxon>
        <taxon>Eutheria</taxon>
        <taxon>Euarchontoglires</taxon>
        <taxon>Dermoptera</taxon>
        <taxon>Cynocephalidae</taxon>
        <taxon>Galeopterus</taxon>
    </lineage>
</organism>
<accession>A0ABM0Q415</accession>
<gene>
    <name evidence="3" type="primary">LOC103583618</name>
</gene>
<dbReference type="InterPro" id="IPR056747">
    <property type="entry name" value="VPS13-like_M"/>
</dbReference>
<keyword evidence="2" id="KW-1185">Reference proteome</keyword>
<feature type="domain" description="VPS13-like middle region" evidence="1">
    <location>
        <begin position="24"/>
        <end position="281"/>
    </location>
</feature>
<dbReference type="Pfam" id="PF25033">
    <property type="entry name" value="VPS13_M"/>
    <property type="match status" value="1"/>
</dbReference>
<evidence type="ECO:0000313" key="2">
    <source>
        <dbReference type="Proteomes" id="UP000694923"/>
    </source>
</evidence>
<dbReference type="InterPro" id="IPR026847">
    <property type="entry name" value="VPS13"/>
</dbReference>
<dbReference type="RefSeq" id="XP_008563106.1">
    <property type="nucleotide sequence ID" value="XM_008564884.1"/>
</dbReference>
<sequence>SSSISQDDVFDLKVIAELNAFNVFICDQKCNIADIKIHGMDASISVKPKETDVFARLKNIIVTNVDLLSTHKKAVSILGDEVFRFQMTLYPDATEGESYADMSKVDGKLSLKVGCIQIVYVHKFFMSLLNFLNNFQTAKEALSAATVQAAERAASSMKDLAQKSFRLSMDINLKAPVIIIPQSSVSPNAIIADLGLIRIENQFSLVPMKHNYSLPPVIDKMNIQLTQLKLSRTILQDGLPQQDIEILEPVNMLLSIQRNLSVTWYVQIPGMEIKGKLKPMQ</sequence>
<dbReference type="PANTHER" id="PTHR16166:SF125">
    <property type="entry name" value="INTERMEMBRANE LIPID TRANSFER PROTEIN VPS13C"/>
    <property type="match status" value="1"/>
</dbReference>
<feature type="non-terminal residue" evidence="3">
    <location>
        <position position="281"/>
    </location>
</feature>
<reference evidence="3" key="1">
    <citation type="submission" date="2025-08" db="UniProtKB">
        <authorList>
            <consortium name="RefSeq"/>
        </authorList>
    </citation>
    <scope>IDENTIFICATION</scope>
</reference>
<proteinExistence type="predicted"/>
<evidence type="ECO:0000259" key="1">
    <source>
        <dbReference type="Pfam" id="PF25033"/>
    </source>
</evidence>
<dbReference type="PANTHER" id="PTHR16166">
    <property type="entry name" value="VACUOLAR PROTEIN SORTING-ASSOCIATED PROTEIN VPS13"/>
    <property type="match status" value="1"/>
</dbReference>
<dbReference type="Proteomes" id="UP000694923">
    <property type="component" value="Unplaced"/>
</dbReference>
<feature type="non-terminal residue" evidence="3">
    <location>
        <position position="1"/>
    </location>
</feature>
<name>A0ABM0Q415_GALVR</name>
<protein>
    <submittedName>
        <fullName evidence="3">Vacuolar protein sorting-associated protein 13C-like</fullName>
    </submittedName>
</protein>
<evidence type="ECO:0000313" key="3">
    <source>
        <dbReference type="RefSeq" id="XP_008563106.1"/>
    </source>
</evidence>